<dbReference type="EMBL" id="JSZA02000141">
    <property type="protein sequence ID" value="KHD06786.1"/>
    <property type="molecule type" value="Genomic_DNA"/>
</dbReference>
<comment type="caution">
    <text evidence="1">The sequence shown here is derived from an EMBL/GenBank/DDBJ whole genome shotgun (WGS) entry which is preliminary data.</text>
</comment>
<evidence type="ECO:0000313" key="2">
    <source>
        <dbReference type="Proteomes" id="UP000030428"/>
    </source>
</evidence>
<name>A0A0A6RSD6_9GAMM</name>
<dbReference type="Proteomes" id="UP000030428">
    <property type="component" value="Unassembled WGS sequence"/>
</dbReference>
<accession>A0A0A6RSD6</accession>
<protein>
    <submittedName>
        <fullName evidence="1">Uncharacterized protein</fullName>
    </submittedName>
</protein>
<dbReference type="AlphaFoldDB" id="A0A0A6RSD6"/>
<organism evidence="1 2">
    <name type="scientific">Candidatus Thiomargarita nelsonii</name>
    <dbReference type="NCBI Taxonomy" id="1003181"/>
    <lineage>
        <taxon>Bacteria</taxon>
        <taxon>Pseudomonadati</taxon>
        <taxon>Pseudomonadota</taxon>
        <taxon>Gammaproteobacteria</taxon>
        <taxon>Thiotrichales</taxon>
        <taxon>Thiotrichaceae</taxon>
        <taxon>Thiomargarita</taxon>
    </lineage>
</organism>
<gene>
    <name evidence="1" type="ORF">PN36_25570</name>
</gene>
<sequence length="63" mass="7085">MYKTTEQATLTSKINANSTKKVSKVVPISESELMARIRAHRKVLDSLPDEFPLEPAYLRVGKP</sequence>
<evidence type="ECO:0000313" key="1">
    <source>
        <dbReference type="EMBL" id="KHD06786.1"/>
    </source>
</evidence>
<proteinExistence type="predicted"/>
<reference evidence="1 2" key="1">
    <citation type="journal article" date="2016" name="Front. Microbiol.">
        <title>Single-Cell (Meta-)Genomics of a Dimorphic Candidatus Thiomargarita nelsonii Reveals Genomic Plasticity.</title>
        <authorList>
            <person name="Flood B.E."/>
            <person name="Fliss P."/>
            <person name="Jones D.S."/>
            <person name="Dick G.J."/>
            <person name="Jain S."/>
            <person name="Kaster A.K."/>
            <person name="Winkel M."/>
            <person name="Mussmann M."/>
            <person name="Bailey J."/>
        </authorList>
    </citation>
    <scope>NUCLEOTIDE SEQUENCE [LARGE SCALE GENOMIC DNA]</scope>
    <source>
        <strain evidence="1">Hydrate Ridge</strain>
    </source>
</reference>
<keyword evidence="2" id="KW-1185">Reference proteome</keyword>